<organism evidence="1">
    <name type="scientific">Borrelia hermsii MTW</name>
    <dbReference type="NCBI Taxonomy" id="1313291"/>
    <lineage>
        <taxon>Bacteria</taxon>
        <taxon>Pseudomonadati</taxon>
        <taxon>Spirochaetota</taxon>
        <taxon>Spirochaetia</taxon>
        <taxon>Spirochaetales</taxon>
        <taxon>Borreliaceae</taxon>
        <taxon>Borrelia</taxon>
    </lineage>
</organism>
<proteinExistence type="predicted"/>
<name>W5T698_BORHE</name>
<gene>
    <name evidence="1" type="ORF">BHW_0015400</name>
</gene>
<dbReference type="HOGENOM" id="CLU_2341198_0_0_12"/>
<dbReference type="RefSeq" id="WP_025400421.1">
    <property type="nucleotide sequence ID" value="NZ_CP005696.1"/>
</dbReference>
<geneLocation type="plasmid" evidence="1">
    <name>unnamed</name>
</geneLocation>
<accession>W5T698</accession>
<sequence>MAQHLLTLITIHIRAQFWKYFKQQFSSISTIEESLNNATHLTTNNFGYQKEQQAKIKLDKLKKDVSSLIPKVQESNKNAYKAYEEIEFIKTYPQRPK</sequence>
<protein>
    <submittedName>
        <fullName evidence="1">Immunogenic protein p35</fullName>
    </submittedName>
</protein>
<dbReference type="EMBL" id="CP005696">
    <property type="protein sequence ID" value="AHH14737.1"/>
    <property type="molecule type" value="Genomic_DNA"/>
</dbReference>
<reference evidence="1" key="1">
    <citation type="submission" date="2013-04" db="EMBL/GenBank/DDBJ databases">
        <title>Comparative Genomics of Relapsing Fever Spirochetes.</title>
        <authorList>
            <person name="Schwan T.G."/>
            <person name="Raffel S.J."/>
            <person name="Porcella S.F."/>
            <person name="Martens C.A."/>
            <person name="Bruno D.P."/>
            <person name="Ricklefs S.M."/>
            <person name="Barbian K.B."/>
        </authorList>
    </citation>
    <scope>NUCLEOTIDE SEQUENCE</scope>
    <source>
        <strain evidence="1">MTW</strain>
        <plasmid evidence="1">unnamed</plasmid>
    </source>
</reference>
<keyword evidence="1" id="KW-0614">Plasmid</keyword>
<dbReference type="AlphaFoldDB" id="W5T698"/>
<evidence type="ECO:0000313" key="1">
    <source>
        <dbReference type="EMBL" id="AHH14737.1"/>
    </source>
</evidence>